<keyword evidence="1" id="KW-0479">Metal-binding</keyword>
<evidence type="ECO:0000256" key="3">
    <source>
        <dbReference type="SAM" id="MobiDB-lite"/>
    </source>
</evidence>
<evidence type="ECO:0000256" key="1">
    <source>
        <dbReference type="PROSITE-ProRule" id="PRU00042"/>
    </source>
</evidence>
<feature type="compositionally biased region" description="Polar residues" evidence="3">
    <location>
        <begin position="433"/>
        <end position="443"/>
    </location>
</feature>
<gene>
    <name evidence="5" type="ORF">ODALV1_LOCUS19101</name>
</gene>
<name>A0ABP1RAS8_9HEXA</name>
<evidence type="ECO:0000256" key="2">
    <source>
        <dbReference type="SAM" id="Coils"/>
    </source>
</evidence>
<organism evidence="5 6">
    <name type="scientific">Orchesella dallaii</name>
    <dbReference type="NCBI Taxonomy" id="48710"/>
    <lineage>
        <taxon>Eukaryota</taxon>
        <taxon>Metazoa</taxon>
        <taxon>Ecdysozoa</taxon>
        <taxon>Arthropoda</taxon>
        <taxon>Hexapoda</taxon>
        <taxon>Collembola</taxon>
        <taxon>Entomobryomorpha</taxon>
        <taxon>Entomobryoidea</taxon>
        <taxon>Orchesellidae</taxon>
        <taxon>Orchesellinae</taxon>
        <taxon>Orchesella</taxon>
    </lineage>
</organism>
<keyword evidence="1" id="KW-0862">Zinc</keyword>
<feature type="region of interest" description="Disordered" evidence="3">
    <location>
        <begin position="290"/>
        <end position="315"/>
    </location>
</feature>
<feature type="compositionally biased region" description="Low complexity" evidence="3">
    <location>
        <begin position="234"/>
        <end position="254"/>
    </location>
</feature>
<dbReference type="Proteomes" id="UP001642540">
    <property type="component" value="Unassembled WGS sequence"/>
</dbReference>
<proteinExistence type="predicted"/>
<protein>
    <recommendedName>
        <fullName evidence="4">C2H2-type domain-containing protein</fullName>
    </recommendedName>
</protein>
<dbReference type="PROSITE" id="PS00028">
    <property type="entry name" value="ZINC_FINGER_C2H2_1"/>
    <property type="match status" value="2"/>
</dbReference>
<evidence type="ECO:0000313" key="6">
    <source>
        <dbReference type="Proteomes" id="UP001642540"/>
    </source>
</evidence>
<comment type="caution">
    <text evidence="5">The sequence shown here is derived from an EMBL/GenBank/DDBJ whole genome shotgun (WGS) entry which is preliminary data.</text>
</comment>
<sequence length="613" mass="66859">MTTRNGPSTPIVISLIGSDDEEEGERTGGQKLNRGGGGCHRLPHNDHHQDVERVGNRQGILKGMMVDVNQLSISTLRSIVSSIIVKGGGGGSSTSTSCLLRQLAVKHCAECELLSTKTKELEKELLKEKAKTAQLEGKLGEVEQKLEKLHEITNTLVGVKKVKVATQSQSPPPIPCQGEREERKEEEETSISNPVVVVSIEQLKVEEKEDSMKETDEKAKETETNLSNLKVEKTTATAEPSSSASSASTAAATSTTLPEMTHDFNGNLPPPSCSPQLFTLAPAPGSISSTTMTDGNGHPINYQSSHQVGSRHHRPSKPEGIFCSCGQQFRTKNNFYYHVKKMTCESFGNAKFSCSYCPKTFLAFGMLKKHLESKHRMAYKKGVVGCRYCGEVFPTRIMLLCHQRVEHKGGQNRLASWYQQHYLVNGQEPEGNGVSSNSTITSTLPPPPHQHQEEISMDIGSDNVITIDSEGDDDDYDDMFQAQSDGAGLPAPSSPPTTSENPDLVPNQTRNVVELPTGNGNVGNQYVDSEVGVRRMVPPAFRLTGMPIRLVPSSFTNGRHNYDGAQAQAQAAPPLPLATSSTGFVRINRGIFSSSHRNQDRDRIIEEFIGIPR</sequence>
<evidence type="ECO:0000259" key="4">
    <source>
        <dbReference type="PROSITE" id="PS50157"/>
    </source>
</evidence>
<dbReference type="InterPro" id="IPR013087">
    <property type="entry name" value="Znf_C2H2_type"/>
</dbReference>
<feature type="domain" description="C2H2-type" evidence="4">
    <location>
        <begin position="384"/>
        <end position="412"/>
    </location>
</feature>
<keyword evidence="2" id="KW-0175">Coiled coil</keyword>
<feature type="region of interest" description="Disordered" evidence="3">
    <location>
        <begin position="17"/>
        <end position="48"/>
    </location>
</feature>
<dbReference type="PROSITE" id="PS50157">
    <property type="entry name" value="ZINC_FINGER_C2H2_2"/>
    <property type="match status" value="2"/>
</dbReference>
<feature type="region of interest" description="Disordered" evidence="3">
    <location>
        <begin position="428"/>
        <end position="506"/>
    </location>
</feature>
<feature type="compositionally biased region" description="Basic and acidic residues" evidence="3">
    <location>
        <begin position="203"/>
        <end position="223"/>
    </location>
</feature>
<evidence type="ECO:0000313" key="5">
    <source>
        <dbReference type="EMBL" id="CAL8120827.1"/>
    </source>
</evidence>
<feature type="coiled-coil region" evidence="2">
    <location>
        <begin position="111"/>
        <end position="152"/>
    </location>
</feature>
<dbReference type="Gene3D" id="3.30.160.60">
    <property type="entry name" value="Classic Zinc Finger"/>
    <property type="match status" value="1"/>
</dbReference>
<keyword evidence="6" id="KW-1185">Reference proteome</keyword>
<keyword evidence="1" id="KW-0863">Zinc-finger</keyword>
<dbReference type="EMBL" id="CAXLJM020000064">
    <property type="protein sequence ID" value="CAL8120827.1"/>
    <property type="molecule type" value="Genomic_DNA"/>
</dbReference>
<accession>A0ABP1RAS8</accession>
<feature type="region of interest" description="Disordered" evidence="3">
    <location>
        <begin position="167"/>
        <end position="254"/>
    </location>
</feature>
<feature type="compositionally biased region" description="Acidic residues" evidence="3">
    <location>
        <begin position="469"/>
        <end position="478"/>
    </location>
</feature>
<feature type="compositionally biased region" description="Polar residues" evidence="3">
    <location>
        <begin position="496"/>
        <end position="506"/>
    </location>
</feature>
<dbReference type="SMART" id="SM00355">
    <property type="entry name" value="ZnF_C2H2"/>
    <property type="match status" value="2"/>
</dbReference>
<reference evidence="5 6" key="1">
    <citation type="submission" date="2024-08" db="EMBL/GenBank/DDBJ databases">
        <authorList>
            <person name="Cucini C."/>
            <person name="Frati F."/>
        </authorList>
    </citation>
    <scope>NUCLEOTIDE SEQUENCE [LARGE SCALE GENOMIC DNA]</scope>
</reference>
<feature type="domain" description="C2H2-type" evidence="4">
    <location>
        <begin position="352"/>
        <end position="375"/>
    </location>
</feature>